<protein>
    <submittedName>
        <fullName evidence="3">Glycosyltransferase family 2 protein</fullName>
    </submittedName>
</protein>
<evidence type="ECO:0000313" key="3">
    <source>
        <dbReference type="EMBL" id="QOQ86775.1"/>
    </source>
</evidence>
<dbReference type="CDD" id="cd02511">
    <property type="entry name" value="Beta4Glucosyltransferase"/>
    <property type="match status" value="1"/>
</dbReference>
<proteinExistence type="inferred from homology"/>
<dbReference type="OrthoDB" id="9815923at2"/>
<dbReference type="PANTHER" id="PTHR43630">
    <property type="entry name" value="POLY-BETA-1,6-N-ACETYL-D-GLUCOSAMINE SYNTHASE"/>
    <property type="match status" value="1"/>
</dbReference>
<keyword evidence="4" id="KW-1185">Reference proteome</keyword>
<dbReference type="InterPro" id="IPR029044">
    <property type="entry name" value="Nucleotide-diphossugar_trans"/>
</dbReference>
<dbReference type="AlphaFoldDB" id="A0A7M1LH02"/>
<sequence length="235" mass="27774">MNKLSIVILTLNSQKYLKEVLESAKFADEILIIDSGSTDKTKEFCYKFNTKFIYQPWLGFGKQKRFGVNLAQNEWVFVLDSDEIITQKLKDEILKTIKNPKFMAYKVARLNFFFGKAIKKMGLYPDYSVRLFNKNFANFNQRDVHESVVFFDENMAFGTLKNHFIHKAYENIDEFIAKQNRYSTLGAKKNVLKAIFSPCWTFFKLYILKGGFMEGWHGFVISKLYSQYTFWKYIK</sequence>
<dbReference type="InterPro" id="IPR001173">
    <property type="entry name" value="Glyco_trans_2-like"/>
</dbReference>
<dbReference type="Gene3D" id="3.90.550.10">
    <property type="entry name" value="Spore Coat Polysaccharide Biosynthesis Protein SpsA, Chain A"/>
    <property type="match status" value="1"/>
</dbReference>
<dbReference type="PANTHER" id="PTHR43630:SF2">
    <property type="entry name" value="GLYCOSYLTRANSFERASE"/>
    <property type="match status" value="1"/>
</dbReference>
<comment type="similarity">
    <text evidence="1">Belongs to the glycosyltransferase 2 family. WaaE/KdtX subfamily.</text>
</comment>
<dbReference type="Pfam" id="PF00535">
    <property type="entry name" value="Glycos_transf_2"/>
    <property type="match status" value="1"/>
</dbReference>
<organism evidence="3 4">
    <name type="scientific">Campylobacter corcagiensis</name>
    <dbReference type="NCBI Taxonomy" id="1448857"/>
    <lineage>
        <taxon>Bacteria</taxon>
        <taxon>Pseudomonadati</taxon>
        <taxon>Campylobacterota</taxon>
        <taxon>Epsilonproteobacteria</taxon>
        <taxon>Campylobacterales</taxon>
        <taxon>Campylobacteraceae</taxon>
        <taxon>Campylobacter</taxon>
    </lineage>
</organism>
<dbReference type="RefSeq" id="WP_025803235.1">
    <property type="nucleotide sequence ID" value="NZ_CP053842.1"/>
</dbReference>
<reference evidence="3 4" key="1">
    <citation type="submission" date="2020-10" db="EMBL/GenBank/DDBJ databases">
        <title>Campylobacter and Helicobacter PacBio genomes.</title>
        <authorList>
            <person name="Lane C."/>
        </authorList>
    </citation>
    <scope>NUCLEOTIDE SEQUENCE [LARGE SCALE GENOMIC DNA]</scope>
    <source>
        <strain evidence="3 4">2016D-0077</strain>
    </source>
</reference>
<accession>A0A7M1LH02</accession>
<evidence type="ECO:0000256" key="1">
    <source>
        <dbReference type="ARBA" id="ARBA00038494"/>
    </source>
</evidence>
<evidence type="ECO:0000259" key="2">
    <source>
        <dbReference type="Pfam" id="PF00535"/>
    </source>
</evidence>
<dbReference type="Proteomes" id="UP000594749">
    <property type="component" value="Chromosome"/>
</dbReference>
<name>A0A7M1LH02_9BACT</name>
<feature type="domain" description="Glycosyltransferase 2-like" evidence="2">
    <location>
        <begin position="5"/>
        <end position="121"/>
    </location>
</feature>
<gene>
    <name evidence="3" type="ORF">IMC76_06025</name>
</gene>
<dbReference type="SUPFAM" id="SSF53448">
    <property type="entry name" value="Nucleotide-diphospho-sugar transferases"/>
    <property type="match status" value="1"/>
</dbReference>
<keyword evidence="3" id="KW-0808">Transferase</keyword>
<dbReference type="EMBL" id="CP063078">
    <property type="protein sequence ID" value="QOQ86775.1"/>
    <property type="molecule type" value="Genomic_DNA"/>
</dbReference>
<dbReference type="GO" id="GO:0016740">
    <property type="term" value="F:transferase activity"/>
    <property type="evidence" value="ECO:0007669"/>
    <property type="project" value="UniProtKB-KW"/>
</dbReference>
<evidence type="ECO:0000313" key="4">
    <source>
        <dbReference type="Proteomes" id="UP000594749"/>
    </source>
</evidence>